<dbReference type="InterPro" id="IPR036390">
    <property type="entry name" value="WH_DNA-bd_sf"/>
</dbReference>
<accession>A0AAW9F4V4</accession>
<reference evidence="1" key="1">
    <citation type="submission" date="2023-11" db="EMBL/GenBank/DDBJ databases">
        <title>WGS of Aeromonas in Northern Israel.</title>
        <authorList>
            <person name="Hershko Y."/>
        </authorList>
    </citation>
    <scope>NUCLEOTIDE SEQUENCE</scope>
    <source>
        <strain evidence="1">77416</strain>
    </source>
</reference>
<evidence type="ECO:0000313" key="2">
    <source>
        <dbReference type="Proteomes" id="UP001277183"/>
    </source>
</evidence>
<dbReference type="RefSeq" id="WP_319886692.1">
    <property type="nucleotide sequence ID" value="NZ_JAWZVU010000064.1"/>
</dbReference>
<comment type="caution">
    <text evidence="1">The sequence shown here is derived from an EMBL/GenBank/DDBJ whole genome shotgun (WGS) entry which is preliminary data.</text>
</comment>
<protein>
    <submittedName>
        <fullName evidence="1">ArsR family transcriptional regulator</fullName>
    </submittedName>
</protein>
<name>A0AAW9F4V4_AERCA</name>
<organism evidence="1 2">
    <name type="scientific">Aeromonas caviae</name>
    <name type="common">Aeromonas punctata</name>
    <dbReference type="NCBI Taxonomy" id="648"/>
    <lineage>
        <taxon>Bacteria</taxon>
        <taxon>Pseudomonadati</taxon>
        <taxon>Pseudomonadota</taxon>
        <taxon>Gammaproteobacteria</taxon>
        <taxon>Aeromonadales</taxon>
        <taxon>Aeromonadaceae</taxon>
        <taxon>Aeromonas</taxon>
    </lineage>
</organism>
<evidence type="ECO:0000313" key="1">
    <source>
        <dbReference type="EMBL" id="MDX7721008.1"/>
    </source>
</evidence>
<dbReference type="EMBL" id="JAWZVU010000064">
    <property type="protein sequence ID" value="MDX7721008.1"/>
    <property type="molecule type" value="Genomic_DNA"/>
</dbReference>
<gene>
    <name evidence="1" type="ORF">SJS77_11035</name>
</gene>
<sequence length="98" mass="10871">MTSVREFVVSDQRLLILRSLREMAGYSANESILDSCLEEYGHSCSRDVVRNHIRWLEEQGLLTVDEVGKTLVAKLTGRGDDVATGQAVVDGVKKPRPV</sequence>
<dbReference type="AlphaFoldDB" id="A0AAW9F4V4"/>
<proteinExistence type="predicted"/>
<dbReference type="SUPFAM" id="SSF46785">
    <property type="entry name" value="Winged helix' DNA-binding domain"/>
    <property type="match status" value="1"/>
</dbReference>
<dbReference type="Proteomes" id="UP001277183">
    <property type="component" value="Unassembled WGS sequence"/>
</dbReference>